<reference evidence="1 2" key="1">
    <citation type="submission" date="2016-06" db="EMBL/GenBank/DDBJ databases">
        <authorList>
            <person name="Kjaerup R.B."/>
            <person name="Dalgaard T.S."/>
            <person name="Juul-Madsen H.R."/>
        </authorList>
    </citation>
    <scope>NUCLEOTIDE SEQUENCE [LARGE SCALE GENOMIC DNA]</scope>
    <source>
        <strain evidence="1 2">852002-51834_SCH5396731</strain>
    </source>
</reference>
<dbReference type="AlphaFoldDB" id="A0A1A0VR54"/>
<sequence>MLRWLTYGRYLGCADRVIARGQAGDRGARDGSRAPHAIPLMRGGSPAALLDAARSGRLSVRYPQHRANVAAVGRDWAMGRHHFDIGVVSVFVEFVI</sequence>
<protein>
    <submittedName>
        <fullName evidence="1">Uncharacterized protein</fullName>
    </submittedName>
</protein>
<organism evidence="1 2">
    <name type="scientific">Mycobacterium colombiense</name>
    <dbReference type="NCBI Taxonomy" id="339268"/>
    <lineage>
        <taxon>Bacteria</taxon>
        <taxon>Bacillati</taxon>
        <taxon>Actinomycetota</taxon>
        <taxon>Actinomycetes</taxon>
        <taxon>Mycobacteriales</taxon>
        <taxon>Mycobacteriaceae</taxon>
        <taxon>Mycobacterium</taxon>
        <taxon>Mycobacterium avium complex (MAC)</taxon>
    </lineage>
</organism>
<name>A0A1A0VR54_9MYCO</name>
<dbReference type="EMBL" id="LZSX01000035">
    <property type="protein sequence ID" value="OBB85703.1"/>
    <property type="molecule type" value="Genomic_DNA"/>
</dbReference>
<proteinExistence type="predicted"/>
<dbReference type="Proteomes" id="UP000091914">
    <property type="component" value="Unassembled WGS sequence"/>
</dbReference>
<evidence type="ECO:0000313" key="2">
    <source>
        <dbReference type="Proteomes" id="UP000091914"/>
    </source>
</evidence>
<evidence type="ECO:0000313" key="1">
    <source>
        <dbReference type="EMBL" id="OBB85703.1"/>
    </source>
</evidence>
<comment type="caution">
    <text evidence="1">The sequence shown here is derived from an EMBL/GenBank/DDBJ whole genome shotgun (WGS) entry which is preliminary data.</text>
</comment>
<accession>A0A1A0VR54</accession>
<gene>
    <name evidence="1" type="ORF">A5760_06790</name>
</gene>